<evidence type="ECO:0000313" key="6">
    <source>
        <dbReference type="Proteomes" id="UP000230750"/>
    </source>
</evidence>
<dbReference type="Gene3D" id="3.40.1280.10">
    <property type="match status" value="1"/>
</dbReference>
<name>A0A2G8JFA5_STIJA</name>
<evidence type="ECO:0000313" key="5">
    <source>
        <dbReference type="EMBL" id="PIK34415.1"/>
    </source>
</evidence>
<keyword evidence="3 5" id="KW-0808">Transferase</keyword>
<dbReference type="InterPro" id="IPR013123">
    <property type="entry name" value="SpoU_subst-bd"/>
</dbReference>
<dbReference type="InterPro" id="IPR001537">
    <property type="entry name" value="SpoU_MeTrfase"/>
</dbReference>
<dbReference type="Gene3D" id="3.30.1330.30">
    <property type="match status" value="1"/>
</dbReference>
<dbReference type="GO" id="GO:0008173">
    <property type="term" value="F:RNA methyltransferase activity"/>
    <property type="evidence" value="ECO:0007669"/>
    <property type="project" value="InterPro"/>
</dbReference>
<dbReference type="AlphaFoldDB" id="A0A2G8JFA5"/>
<dbReference type="InterPro" id="IPR053888">
    <property type="entry name" value="MRM3-like_sub_bind"/>
</dbReference>
<feature type="domain" description="RNA 2-O ribose methyltransferase substrate binding" evidence="4">
    <location>
        <begin position="15"/>
        <end position="85"/>
    </location>
</feature>
<sequence>MAKNRKLRERNNKVILEGKRLVHDALSVGAKCHTIFFSLTSNLDGLPIDKMETELVKIPYKEFEIWSGLSTPQGIVGVFTKPSYDMIKTDVSDPCIPLTLVCDNIRDPGNLGTILRAAAAANCEKILVTRGCVDIWDPKVLRAGAGAHFHTPVTNRIAWPEVPNYLDADTSLYIADTFNQTDGREDALPSCYTVIWTGQCSQLWS</sequence>
<proteinExistence type="inferred from homology"/>
<dbReference type="SUPFAM" id="SSF75217">
    <property type="entry name" value="alpha/beta knot"/>
    <property type="match status" value="1"/>
</dbReference>
<dbReference type="GO" id="GO:0006396">
    <property type="term" value="P:RNA processing"/>
    <property type="evidence" value="ECO:0007669"/>
    <property type="project" value="InterPro"/>
</dbReference>
<evidence type="ECO:0000256" key="2">
    <source>
        <dbReference type="ARBA" id="ARBA00022603"/>
    </source>
</evidence>
<dbReference type="STRING" id="307972.A0A2G8JFA5"/>
<dbReference type="SUPFAM" id="SSF55315">
    <property type="entry name" value="L30e-like"/>
    <property type="match status" value="1"/>
</dbReference>
<dbReference type="OrthoDB" id="270651at2759"/>
<organism evidence="5 6">
    <name type="scientific">Stichopus japonicus</name>
    <name type="common">Sea cucumber</name>
    <dbReference type="NCBI Taxonomy" id="307972"/>
    <lineage>
        <taxon>Eukaryota</taxon>
        <taxon>Metazoa</taxon>
        <taxon>Echinodermata</taxon>
        <taxon>Eleutherozoa</taxon>
        <taxon>Echinozoa</taxon>
        <taxon>Holothuroidea</taxon>
        <taxon>Aspidochirotacea</taxon>
        <taxon>Aspidochirotida</taxon>
        <taxon>Stichopodidae</taxon>
        <taxon>Apostichopus</taxon>
    </lineage>
</organism>
<evidence type="ECO:0000259" key="4">
    <source>
        <dbReference type="SMART" id="SM00967"/>
    </source>
</evidence>
<dbReference type="Pfam" id="PF22435">
    <property type="entry name" value="MRM3-like_sub_bind"/>
    <property type="match status" value="1"/>
</dbReference>
<dbReference type="InterPro" id="IPR051259">
    <property type="entry name" value="rRNA_Methyltransferase"/>
</dbReference>
<evidence type="ECO:0000256" key="3">
    <source>
        <dbReference type="ARBA" id="ARBA00022679"/>
    </source>
</evidence>
<dbReference type="InterPro" id="IPR029064">
    <property type="entry name" value="Ribosomal_eL30-like_sf"/>
</dbReference>
<evidence type="ECO:0000256" key="1">
    <source>
        <dbReference type="ARBA" id="ARBA00007228"/>
    </source>
</evidence>
<dbReference type="InterPro" id="IPR029026">
    <property type="entry name" value="tRNA_m1G_MTases_N"/>
</dbReference>
<dbReference type="EMBL" id="MRZV01002182">
    <property type="protein sequence ID" value="PIK34415.1"/>
    <property type="molecule type" value="Genomic_DNA"/>
</dbReference>
<keyword evidence="6" id="KW-1185">Reference proteome</keyword>
<keyword evidence="2 5" id="KW-0489">Methyltransferase</keyword>
<protein>
    <submittedName>
        <fullName evidence="5">Putative rRNA methyltransferase 3, mitochondrial</fullName>
    </submittedName>
</protein>
<dbReference type="PANTHER" id="PTHR43191:SF2">
    <property type="entry name" value="RRNA METHYLTRANSFERASE 3, MITOCHONDRIAL"/>
    <property type="match status" value="1"/>
</dbReference>
<comment type="similarity">
    <text evidence="1">Belongs to the class IV-like SAM-binding methyltransferase superfamily. RNA methyltransferase TrmH family.</text>
</comment>
<dbReference type="GO" id="GO:0003723">
    <property type="term" value="F:RNA binding"/>
    <property type="evidence" value="ECO:0007669"/>
    <property type="project" value="InterPro"/>
</dbReference>
<dbReference type="InterPro" id="IPR029028">
    <property type="entry name" value="Alpha/beta_knot_MTases"/>
</dbReference>
<dbReference type="SMART" id="SM00967">
    <property type="entry name" value="SpoU_sub_bind"/>
    <property type="match status" value="1"/>
</dbReference>
<reference evidence="5 6" key="1">
    <citation type="journal article" date="2017" name="PLoS Biol.">
        <title>The sea cucumber genome provides insights into morphological evolution and visceral regeneration.</title>
        <authorList>
            <person name="Zhang X."/>
            <person name="Sun L."/>
            <person name="Yuan J."/>
            <person name="Sun Y."/>
            <person name="Gao Y."/>
            <person name="Zhang L."/>
            <person name="Li S."/>
            <person name="Dai H."/>
            <person name="Hamel J.F."/>
            <person name="Liu C."/>
            <person name="Yu Y."/>
            <person name="Liu S."/>
            <person name="Lin W."/>
            <person name="Guo K."/>
            <person name="Jin S."/>
            <person name="Xu P."/>
            <person name="Storey K.B."/>
            <person name="Huan P."/>
            <person name="Zhang T."/>
            <person name="Zhou Y."/>
            <person name="Zhang J."/>
            <person name="Lin C."/>
            <person name="Li X."/>
            <person name="Xing L."/>
            <person name="Huo D."/>
            <person name="Sun M."/>
            <person name="Wang L."/>
            <person name="Mercier A."/>
            <person name="Li F."/>
            <person name="Yang H."/>
            <person name="Xiang J."/>
        </authorList>
    </citation>
    <scope>NUCLEOTIDE SEQUENCE [LARGE SCALE GENOMIC DNA]</scope>
    <source>
        <strain evidence="5">Shaxun</strain>
        <tissue evidence="5">Muscle</tissue>
    </source>
</reference>
<comment type="caution">
    <text evidence="5">The sequence shown here is derived from an EMBL/GenBank/DDBJ whole genome shotgun (WGS) entry which is preliminary data.</text>
</comment>
<accession>A0A2G8JFA5</accession>
<dbReference type="PANTHER" id="PTHR43191">
    <property type="entry name" value="RRNA METHYLTRANSFERASE 3"/>
    <property type="match status" value="1"/>
</dbReference>
<dbReference type="Pfam" id="PF00588">
    <property type="entry name" value="SpoU_methylase"/>
    <property type="match status" value="1"/>
</dbReference>
<dbReference type="Proteomes" id="UP000230750">
    <property type="component" value="Unassembled WGS sequence"/>
</dbReference>
<gene>
    <name evidence="5" type="ORF">BSL78_28762</name>
</gene>
<dbReference type="GO" id="GO:0005737">
    <property type="term" value="C:cytoplasm"/>
    <property type="evidence" value="ECO:0007669"/>
    <property type="project" value="UniProtKB-ARBA"/>
</dbReference>
<dbReference type="GO" id="GO:0032259">
    <property type="term" value="P:methylation"/>
    <property type="evidence" value="ECO:0007669"/>
    <property type="project" value="UniProtKB-KW"/>
</dbReference>